<organism evidence="8 9">
    <name type="scientific">Dunaliella salina</name>
    <name type="common">Green alga</name>
    <name type="synonym">Protococcus salinus</name>
    <dbReference type="NCBI Taxonomy" id="3046"/>
    <lineage>
        <taxon>Eukaryota</taxon>
        <taxon>Viridiplantae</taxon>
        <taxon>Chlorophyta</taxon>
        <taxon>core chlorophytes</taxon>
        <taxon>Chlorophyceae</taxon>
        <taxon>CS clade</taxon>
        <taxon>Chlamydomonadales</taxon>
        <taxon>Dunaliellaceae</taxon>
        <taxon>Dunaliella</taxon>
    </lineage>
</organism>
<feature type="region of interest" description="Disordered" evidence="6">
    <location>
        <begin position="129"/>
        <end position="183"/>
    </location>
</feature>
<feature type="compositionally biased region" description="Gly residues" evidence="6">
    <location>
        <begin position="199"/>
        <end position="218"/>
    </location>
</feature>
<dbReference type="EMBL" id="MU070004">
    <property type="protein sequence ID" value="KAF5830806.1"/>
    <property type="molecule type" value="Genomic_DNA"/>
</dbReference>
<feature type="compositionally biased region" description="Low complexity" evidence="6">
    <location>
        <begin position="138"/>
        <end position="172"/>
    </location>
</feature>
<evidence type="ECO:0000256" key="2">
    <source>
        <dbReference type="ARBA" id="ARBA00022692"/>
    </source>
</evidence>
<proteinExistence type="predicted"/>
<protein>
    <submittedName>
        <fullName evidence="8">ATP synthase regulation protein NCA2-domain-containing protein</fullName>
    </submittedName>
</protein>
<evidence type="ECO:0000256" key="6">
    <source>
        <dbReference type="SAM" id="MobiDB-lite"/>
    </source>
</evidence>
<name>A0ABQ7G871_DUNSA</name>
<keyword evidence="3 7" id="KW-1133">Transmembrane helix</keyword>
<evidence type="ECO:0000313" key="9">
    <source>
        <dbReference type="Proteomes" id="UP000815325"/>
    </source>
</evidence>
<evidence type="ECO:0000256" key="3">
    <source>
        <dbReference type="ARBA" id="ARBA00022989"/>
    </source>
</evidence>
<accession>A0ABQ7G871</accession>
<evidence type="ECO:0000256" key="5">
    <source>
        <dbReference type="ARBA" id="ARBA00023136"/>
    </source>
</evidence>
<evidence type="ECO:0000256" key="1">
    <source>
        <dbReference type="ARBA" id="ARBA00004225"/>
    </source>
</evidence>
<dbReference type="PANTHER" id="PTHR28234">
    <property type="entry name" value="NUCLEAR CONTROL OF ATPASE PROTEIN 2"/>
    <property type="match status" value="1"/>
</dbReference>
<evidence type="ECO:0000313" key="8">
    <source>
        <dbReference type="EMBL" id="KAF5830806.1"/>
    </source>
</evidence>
<gene>
    <name evidence="8" type="ORF">DUNSADRAFT_13996</name>
</gene>
<comment type="caution">
    <text evidence="8">The sequence shown here is derived from an EMBL/GenBank/DDBJ whole genome shotgun (WGS) entry which is preliminary data.</text>
</comment>
<keyword evidence="9" id="KW-1185">Reference proteome</keyword>
<dbReference type="Proteomes" id="UP000815325">
    <property type="component" value="Unassembled WGS sequence"/>
</dbReference>
<dbReference type="InterPro" id="IPR013946">
    <property type="entry name" value="NCA2-like"/>
</dbReference>
<evidence type="ECO:0000256" key="7">
    <source>
        <dbReference type="SAM" id="Phobius"/>
    </source>
</evidence>
<dbReference type="PANTHER" id="PTHR28234:SF1">
    <property type="entry name" value="NUCLEAR CONTROL OF ATPASE PROTEIN 2"/>
    <property type="match status" value="1"/>
</dbReference>
<dbReference type="Pfam" id="PF08637">
    <property type="entry name" value="NCA2"/>
    <property type="match status" value="2"/>
</dbReference>
<sequence length="502" mass="52844">MRVLDSAKRQAALAGHLVVIPRWAQMPSKLQRHWMRYTLGTALMAYASSIVYQHSSFAGSDDIQRWVHKVVKATTNSWKAHVVQPLLTVRDELTRTFRDRPSIVSPEEFEADKQSLLRMLEDFQADLPASSKTAAQRLPASPSGTPASSSTHSTSSSGGSLPPSSSHAAISGSNGGGGAKGSATVGSAVGTAVGGTAGHGAGSTAGSSGQGGRSGGAHHGSSPGSSSSSSTSGSGHKGGDGGGSGGEAASSAGEMMSFSPEDQDAVLAGMKEVMQSYEYEMRHPLRNLLMGQLVRSLLIQVQRLKLDTEAAMLELDQILRANELSISLVAAVPALAISWGLLVGLYRWLQPRAPDAKRAAVPCRMALVDLERSLAHALEVEEAEAAEGAYAALPGEATGGPIASVPAWGRMGSMRRQADVCATPVAPPTRPIVSEAHGLVVFQVHKVHQEAMELFRSADRTSRYSEWPALSADLAQLAGATSTTQRARVHERMTHSYKVFQR</sequence>
<keyword evidence="4" id="KW-0496">Mitochondrion</keyword>
<comment type="subcellular location">
    <subcellularLocation>
        <location evidence="1">Mitochondrion membrane</location>
        <topology evidence="1">Multi-pass membrane protein</topology>
    </subcellularLocation>
</comment>
<keyword evidence="2 7" id="KW-0812">Transmembrane</keyword>
<feature type="compositionally biased region" description="Low complexity" evidence="6">
    <location>
        <begin position="219"/>
        <end position="234"/>
    </location>
</feature>
<evidence type="ECO:0000256" key="4">
    <source>
        <dbReference type="ARBA" id="ARBA00023128"/>
    </source>
</evidence>
<reference evidence="8" key="1">
    <citation type="submission" date="2017-08" db="EMBL/GenBank/DDBJ databases">
        <authorList>
            <person name="Polle J.E."/>
            <person name="Barry K."/>
            <person name="Cushman J."/>
            <person name="Schmutz J."/>
            <person name="Tran D."/>
            <person name="Hathwaick L.T."/>
            <person name="Yim W.C."/>
            <person name="Jenkins J."/>
            <person name="Mckie-Krisberg Z.M."/>
            <person name="Prochnik S."/>
            <person name="Lindquist E."/>
            <person name="Dockter R.B."/>
            <person name="Adam C."/>
            <person name="Molina H."/>
            <person name="Bunkerborg J."/>
            <person name="Jin E."/>
            <person name="Buchheim M."/>
            <person name="Magnuson J."/>
        </authorList>
    </citation>
    <scope>NUCLEOTIDE SEQUENCE</scope>
    <source>
        <strain evidence="8">CCAP 19/18</strain>
    </source>
</reference>
<feature type="region of interest" description="Disordered" evidence="6">
    <location>
        <begin position="199"/>
        <end position="257"/>
    </location>
</feature>
<keyword evidence="5 7" id="KW-0472">Membrane</keyword>
<feature type="transmembrane region" description="Helical" evidence="7">
    <location>
        <begin position="324"/>
        <end position="349"/>
    </location>
</feature>